<dbReference type="PANTHER" id="PTHR11138:SF5">
    <property type="entry name" value="METHIONYL-TRNA FORMYLTRANSFERASE, MITOCHONDRIAL"/>
    <property type="match status" value="1"/>
</dbReference>
<dbReference type="EMBL" id="JAKJXO020000001">
    <property type="protein sequence ID" value="KAL1612226.1"/>
    <property type="molecule type" value="Genomic_DNA"/>
</dbReference>
<dbReference type="SUPFAM" id="SSF53328">
    <property type="entry name" value="Formyltransferase"/>
    <property type="match status" value="1"/>
</dbReference>
<dbReference type="InterPro" id="IPR036477">
    <property type="entry name" value="Formyl_transf_N_sf"/>
</dbReference>
<reference evidence="3 4" key="1">
    <citation type="submission" date="2024-02" db="EMBL/GenBank/DDBJ databases">
        <title>De novo assembly and annotation of 12 fungi associated with fruit tree decline syndrome in Ontario, Canada.</title>
        <authorList>
            <person name="Sulman M."/>
            <person name="Ellouze W."/>
            <person name="Ilyukhin E."/>
        </authorList>
    </citation>
    <scope>NUCLEOTIDE SEQUENCE [LARGE SCALE GENOMIC DNA]</scope>
    <source>
        <strain evidence="3 4">M42-189</strain>
    </source>
</reference>
<evidence type="ECO:0000313" key="4">
    <source>
        <dbReference type="Proteomes" id="UP001521785"/>
    </source>
</evidence>
<protein>
    <recommendedName>
        <fullName evidence="1">methionyl-tRNA formyltransferase</fullName>
        <ecNumber evidence="1">2.1.2.9</ecNumber>
    </recommendedName>
</protein>
<name>A0ABR3S6A1_9PLEO</name>
<accession>A0ABR3S6A1</accession>
<dbReference type="Gene3D" id="3.40.50.12230">
    <property type="match status" value="1"/>
</dbReference>
<evidence type="ECO:0000256" key="1">
    <source>
        <dbReference type="ARBA" id="ARBA00012261"/>
    </source>
</evidence>
<organism evidence="3 4">
    <name type="scientific">Paraconiothyrium brasiliense</name>
    <dbReference type="NCBI Taxonomy" id="300254"/>
    <lineage>
        <taxon>Eukaryota</taxon>
        <taxon>Fungi</taxon>
        <taxon>Dikarya</taxon>
        <taxon>Ascomycota</taxon>
        <taxon>Pezizomycotina</taxon>
        <taxon>Dothideomycetes</taxon>
        <taxon>Pleosporomycetidae</taxon>
        <taxon>Pleosporales</taxon>
        <taxon>Massarineae</taxon>
        <taxon>Didymosphaeriaceae</taxon>
        <taxon>Paraconiothyrium</taxon>
    </lineage>
</organism>
<evidence type="ECO:0000259" key="2">
    <source>
        <dbReference type="Pfam" id="PF00551"/>
    </source>
</evidence>
<keyword evidence="4" id="KW-1185">Reference proteome</keyword>
<comment type="caution">
    <text evidence="3">The sequence shown here is derived from an EMBL/GenBank/DDBJ whole genome shotgun (WGS) entry which is preliminary data.</text>
</comment>
<feature type="domain" description="Formyl transferase N-terminal" evidence="2">
    <location>
        <begin position="32"/>
        <end position="216"/>
    </location>
</feature>
<dbReference type="Pfam" id="PF00551">
    <property type="entry name" value="Formyl_trans_N"/>
    <property type="match status" value="1"/>
</dbReference>
<dbReference type="Proteomes" id="UP001521785">
    <property type="component" value="Unassembled WGS sequence"/>
</dbReference>
<dbReference type="InterPro" id="IPR002376">
    <property type="entry name" value="Formyl_transf_N"/>
</dbReference>
<proteinExistence type="predicted"/>
<dbReference type="EC" id="2.1.2.9" evidence="1"/>
<dbReference type="CDD" id="cd08646">
    <property type="entry name" value="FMT_core_Met-tRNA-FMT_N"/>
    <property type="match status" value="1"/>
</dbReference>
<dbReference type="PANTHER" id="PTHR11138">
    <property type="entry name" value="METHIONYL-TRNA FORMYLTRANSFERASE"/>
    <property type="match status" value="1"/>
</dbReference>
<sequence length="355" mass="38854">MLWRLPASVRSLVIPGCRRFNASSAATIPPLRILFCGSDDFSIASLRALVQAQKEVPRLIESIDVIHRPAKRTGRGLKTLRNVPIQSAAAEELCITHTIDTFTGWTPPSRVDLIIAVSFGLFVPPRILNLAKYGGLNVHPSLLPDLKGPAPIQHALLKRRQCTGVSVQTLHPSQFDGGTILAQTPSPGITISDLATADDVTKMLAYEGADMLVNVLKSRSFVPPLKDVGWYKESGGPIDHAGKIMKGDQQVDFLKTTLEEVFTIKRAIGEPWCWLPNGERLMLNEFGEANGSVEDSDERMWVSDRGNKDVKQGTPLARMACGHVLRIDKSTIAGRPVGGGNQRLVHLLRERRATP</sequence>
<gene>
    <name evidence="3" type="primary">FMT1</name>
    <name evidence="3" type="ORF">SLS60_000450</name>
</gene>
<evidence type="ECO:0000313" key="3">
    <source>
        <dbReference type="EMBL" id="KAL1612226.1"/>
    </source>
</evidence>
<dbReference type="InterPro" id="IPR041711">
    <property type="entry name" value="Met-tRNA-FMT_N"/>
</dbReference>